<dbReference type="RefSeq" id="YP_009324330.1">
    <property type="nucleotide sequence ID" value="NC_031935.1"/>
</dbReference>
<evidence type="ECO:0000313" key="2">
    <source>
        <dbReference type="Proteomes" id="UP000202081"/>
    </source>
</evidence>
<protein>
    <submittedName>
        <fullName evidence="1">Cytitidyltransferase</fullName>
    </submittedName>
</protein>
<reference evidence="1 2" key="1">
    <citation type="journal article" date="2016" name="Virology">
        <title>The genomic content and context of auxiliary metabolic genes in marine cyanomyoviruses.</title>
        <authorList>
            <person name="Crummett L.T."/>
            <person name="Puxty R.J."/>
            <person name="Weihe C."/>
            <person name="Marston M.F."/>
            <person name="Martiny J.B."/>
        </authorList>
    </citation>
    <scope>NUCLEOTIDE SEQUENCE [LARGE SCALE GENOMIC DNA]</scope>
    <source>
        <strain evidence="1">0810PA29</strain>
    </source>
</reference>
<dbReference type="Proteomes" id="UP000202081">
    <property type="component" value="Segment"/>
</dbReference>
<gene>
    <name evidence="1" type="ORF">P29B0810_167</name>
</gene>
<keyword evidence="1" id="KW-0808">Transferase</keyword>
<sequence>MALDGKVCYFTFGRFQPPTTGHAENFKGVARAAGSNDYRIYISQTVDKKGSNPLPPDRKKYYMDKMFPEHRGKIFSGPRQPVEILQDLMMAGYDEVVFLVGSDRVAAMQFLHKYNGKDFSFRKIEIKSSGSRDADGDTFAISGTKMRRAAFAGDFKLFRQGIPRALNDNDCRALMGEIVANLPANYK</sequence>
<dbReference type="EMBL" id="KU686211">
    <property type="protein sequence ID" value="AOV61862.1"/>
    <property type="molecule type" value="Genomic_DNA"/>
</dbReference>
<dbReference type="OrthoDB" id="9797at10239"/>
<keyword evidence="2" id="KW-1185">Reference proteome</keyword>
<dbReference type="InterPro" id="IPR014729">
    <property type="entry name" value="Rossmann-like_a/b/a_fold"/>
</dbReference>
<dbReference type="Gene3D" id="3.40.50.620">
    <property type="entry name" value="HUPs"/>
    <property type="match status" value="1"/>
</dbReference>
<dbReference type="GeneID" id="30309240"/>
<name>A0A1D8KT62_9CAUD</name>
<dbReference type="KEGG" id="vg:30309240"/>
<accession>A0A1D8KT62</accession>
<evidence type="ECO:0000313" key="1">
    <source>
        <dbReference type="EMBL" id="AOV61862.1"/>
    </source>
</evidence>
<dbReference type="SUPFAM" id="SSF52374">
    <property type="entry name" value="Nucleotidylyl transferase"/>
    <property type="match status" value="1"/>
</dbReference>
<dbReference type="GO" id="GO:0016740">
    <property type="term" value="F:transferase activity"/>
    <property type="evidence" value="ECO:0007669"/>
    <property type="project" value="UniProtKB-KW"/>
</dbReference>
<proteinExistence type="predicted"/>
<organism evidence="1 2">
    <name type="scientific">Synechococcus phage S-WAM2</name>
    <dbReference type="NCBI Taxonomy" id="1815522"/>
    <lineage>
        <taxon>Viruses</taxon>
        <taxon>Duplodnaviria</taxon>
        <taxon>Heunggongvirae</taxon>
        <taxon>Uroviricota</taxon>
        <taxon>Caudoviricetes</taxon>
        <taxon>Pantevenvirales</taxon>
        <taxon>Kyanoviridae</taxon>
        <taxon>Cymopoleiavirus</taxon>
        <taxon>Cymopoleiavirus swam2</taxon>
    </lineage>
</organism>